<dbReference type="Proteomes" id="UP000245956">
    <property type="component" value="Unassembled WGS sequence"/>
</dbReference>
<feature type="compositionally biased region" description="Polar residues" evidence="1">
    <location>
        <begin position="258"/>
        <end position="267"/>
    </location>
</feature>
<feature type="region of interest" description="Disordered" evidence="1">
    <location>
        <begin position="527"/>
        <end position="548"/>
    </location>
</feature>
<feature type="compositionally biased region" description="Pro residues" evidence="1">
    <location>
        <begin position="148"/>
        <end position="159"/>
    </location>
</feature>
<dbReference type="AlphaFoldDB" id="A0A2U3ENU4"/>
<proteinExistence type="predicted"/>
<feature type="region of interest" description="Disordered" evidence="1">
    <location>
        <begin position="1"/>
        <end position="282"/>
    </location>
</feature>
<sequence>MEESAPKRRRVSPRSSAAAATPPSEQAPAPRRKRPSFASPTKASLSRHNPQILERRRSASPAKPTATAGPSTSARPAARRGSDASEQSISELLRAQNEADVDAEDILASDPPVEEDATRLSEVGPSSGRSVRRTRGGLAAAPRRSPAKPNPRPLPPPAPEGDDELNPFIGHTLRRSPTTGVSIPPQPEPELPPVVPDAVSSTPPRGIHSSPSRWRMRDKPKKSSPLKPAPERPAAGPSKKLFARAPTRPTEPLRDSTLDPNTSSSRQVPVFDPLGNKKKERDALQAEISKLKQDLEAANRENERIRLMQASGRTVTATNEAGVLDLVQRSLMASENAPRPTAAQQLVQAALNPIGLLPFGRSTPIASSTAEDDNELANIKSHHPIPLSADEELPYLELFSPFSITCTIAVLPPLPEHPLRQRRLMTLRSRDIPGMFTAKLEMVVNAMSLSILELAVVALEPSAKFELEPFVDKICSGKCNRTMQRNVGILSWAMGEWYRVAVQRAKFWCGLERRLGTKEKLLEAAAKRRERRRRKDDEDENDGADTEPEVCELSDLVRHLGRQSYELSIPSLSSDDGSSLRLEWRIGFDWTGEVQSKAAILVGVPGKCELPSELDSQHRIDTIKGREADQRGMLGKLPALFRDLVDSGQEAESAVETVAALLVGA</sequence>
<dbReference type="EMBL" id="LCWV01000001">
    <property type="protein sequence ID" value="PWI76176.1"/>
    <property type="molecule type" value="Genomic_DNA"/>
</dbReference>
<feature type="compositionally biased region" description="Acidic residues" evidence="1">
    <location>
        <begin position="537"/>
        <end position="548"/>
    </location>
</feature>
<name>A0A2U3ENU4_PURLI</name>
<feature type="compositionally biased region" description="Polar residues" evidence="1">
    <location>
        <begin position="38"/>
        <end position="49"/>
    </location>
</feature>
<feature type="compositionally biased region" description="Pro residues" evidence="1">
    <location>
        <begin position="184"/>
        <end position="195"/>
    </location>
</feature>
<accession>A0A2U3ENU4</accession>
<feature type="compositionally biased region" description="Low complexity" evidence="1">
    <location>
        <begin position="13"/>
        <end position="29"/>
    </location>
</feature>
<evidence type="ECO:0000256" key="1">
    <source>
        <dbReference type="SAM" id="MobiDB-lite"/>
    </source>
</evidence>
<protein>
    <submittedName>
        <fullName evidence="2">Uncharacterized protein</fullName>
    </submittedName>
</protein>
<evidence type="ECO:0000313" key="3">
    <source>
        <dbReference type="Proteomes" id="UP000245956"/>
    </source>
</evidence>
<reference evidence="2 3" key="1">
    <citation type="journal article" date="2016" name="Front. Microbiol.">
        <title>Genome and transcriptome sequences reveal the specific parasitism of the nematophagous Purpureocillium lilacinum 36-1.</title>
        <authorList>
            <person name="Xie J."/>
            <person name="Li S."/>
            <person name="Mo C."/>
            <person name="Xiao X."/>
            <person name="Peng D."/>
            <person name="Wang G."/>
            <person name="Xiao Y."/>
        </authorList>
    </citation>
    <scope>NUCLEOTIDE SEQUENCE [LARGE SCALE GENOMIC DNA]</scope>
    <source>
        <strain evidence="2 3">36-1</strain>
    </source>
</reference>
<feature type="compositionally biased region" description="Basic residues" evidence="1">
    <location>
        <begin position="214"/>
        <end position="224"/>
    </location>
</feature>
<evidence type="ECO:0000313" key="2">
    <source>
        <dbReference type="EMBL" id="PWI76176.1"/>
    </source>
</evidence>
<feature type="compositionally biased region" description="Acidic residues" evidence="1">
    <location>
        <begin position="99"/>
        <end position="115"/>
    </location>
</feature>
<organism evidence="2 3">
    <name type="scientific">Purpureocillium lilacinum</name>
    <name type="common">Paecilomyces lilacinus</name>
    <dbReference type="NCBI Taxonomy" id="33203"/>
    <lineage>
        <taxon>Eukaryota</taxon>
        <taxon>Fungi</taxon>
        <taxon>Dikarya</taxon>
        <taxon>Ascomycota</taxon>
        <taxon>Pezizomycotina</taxon>
        <taxon>Sordariomycetes</taxon>
        <taxon>Hypocreomycetidae</taxon>
        <taxon>Hypocreales</taxon>
        <taxon>Ophiocordycipitaceae</taxon>
        <taxon>Purpureocillium</taxon>
    </lineage>
</organism>
<gene>
    <name evidence="2" type="ORF">PCL_03370</name>
</gene>
<comment type="caution">
    <text evidence="2">The sequence shown here is derived from an EMBL/GenBank/DDBJ whole genome shotgun (WGS) entry which is preliminary data.</text>
</comment>